<protein>
    <recommendedName>
        <fullName evidence="3">Carboxypeptidase-like regulatory domain-containing protein</fullName>
    </recommendedName>
</protein>
<name>A0ABW0C244_9BACT</name>
<evidence type="ECO:0000313" key="1">
    <source>
        <dbReference type="EMBL" id="MFC5193248.1"/>
    </source>
</evidence>
<gene>
    <name evidence="1" type="ORF">ACFPIK_15865</name>
</gene>
<evidence type="ECO:0008006" key="3">
    <source>
        <dbReference type="Google" id="ProtNLM"/>
    </source>
</evidence>
<reference evidence="2" key="1">
    <citation type="journal article" date="2019" name="Int. J. Syst. Evol. Microbiol.">
        <title>The Global Catalogue of Microorganisms (GCM) 10K type strain sequencing project: providing services to taxonomists for standard genome sequencing and annotation.</title>
        <authorList>
            <consortium name="The Broad Institute Genomics Platform"/>
            <consortium name="The Broad Institute Genome Sequencing Center for Infectious Disease"/>
            <person name="Wu L."/>
            <person name="Ma J."/>
        </authorList>
    </citation>
    <scope>NUCLEOTIDE SEQUENCE [LARGE SCALE GENOMIC DNA]</scope>
    <source>
        <strain evidence="2">CGMCC 1.7030</strain>
    </source>
</reference>
<keyword evidence="2" id="KW-1185">Reference proteome</keyword>
<dbReference type="EMBL" id="JBHSKS010000016">
    <property type="protein sequence ID" value="MFC5193248.1"/>
    <property type="molecule type" value="Genomic_DNA"/>
</dbReference>
<sequence length="366" mass="42456">MKSFLLLITFLFCTELVGQVLVVSDEKGNPLSHFTVFLKNENRILIGGNDGRISLESLKKTDNCGFYIRYLGYQVHHFCLSDLKPGENRILLKLGMLELPEATITGLSDEELIIRLKRYIAEMVDRFNVSRAFVVEKSDDFLLESLGVITLGGLKDRTKKDHRFEGGNLGFLPQYARFWAVNEDQIPFSARIAVVSTLTQDLLFEILKSKSKDWSRVNSEGSSKELFNLDSHRLQVYLNQDGSPQRIEIKQRDFRAPTGLIYQIEGQLQFIQDESVRFFSGFNFEVRDKQLTEVLGVIPDFPKEINLPEKYENRSERDRLMSSFYTYTRSPDYTYDEINFNRLIESRSLKFIMYIRNDTSSQISSY</sequence>
<comment type="caution">
    <text evidence="1">The sequence shown here is derived from an EMBL/GenBank/DDBJ whole genome shotgun (WGS) entry which is preliminary data.</text>
</comment>
<proteinExistence type="predicted"/>
<accession>A0ABW0C244</accession>
<organism evidence="1 2">
    <name type="scientific">Algoriphagus aquatilis</name>
    <dbReference type="NCBI Taxonomy" id="490186"/>
    <lineage>
        <taxon>Bacteria</taxon>
        <taxon>Pseudomonadati</taxon>
        <taxon>Bacteroidota</taxon>
        <taxon>Cytophagia</taxon>
        <taxon>Cytophagales</taxon>
        <taxon>Cyclobacteriaceae</taxon>
        <taxon>Algoriphagus</taxon>
    </lineage>
</organism>
<dbReference type="Proteomes" id="UP001596163">
    <property type="component" value="Unassembled WGS sequence"/>
</dbReference>
<dbReference type="RefSeq" id="WP_377917014.1">
    <property type="nucleotide sequence ID" value="NZ_JBHSKS010000016.1"/>
</dbReference>
<evidence type="ECO:0000313" key="2">
    <source>
        <dbReference type="Proteomes" id="UP001596163"/>
    </source>
</evidence>